<keyword evidence="2" id="KW-1185">Reference proteome</keyword>
<dbReference type="EMBL" id="CAAHFG010000003">
    <property type="protein sequence ID" value="VGO15745.1"/>
    <property type="molecule type" value="Genomic_DNA"/>
</dbReference>
<organism evidence="1 2">
    <name type="scientific">Pontiella desulfatans</name>
    <dbReference type="NCBI Taxonomy" id="2750659"/>
    <lineage>
        <taxon>Bacteria</taxon>
        <taxon>Pseudomonadati</taxon>
        <taxon>Kiritimatiellota</taxon>
        <taxon>Kiritimatiellia</taxon>
        <taxon>Kiritimatiellales</taxon>
        <taxon>Pontiellaceae</taxon>
        <taxon>Pontiella</taxon>
    </lineage>
</organism>
<name>A0A6C2U744_PONDE</name>
<evidence type="ECO:0000313" key="1">
    <source>
        <dbReference type="EMBL" id="VGO15745.1"/>
    </source>
</evidence>
<proteinExistence type="predicted"/>
<accession>A0A6C2U744</accession>
<evidence type="ECO:0000313" key="2">
    <source>
        <dbReference type="Proteomes" id="UP000366872"/>
    </source>
</evidence>
<dbReference type="AlphaFoldDB" id="A0A6C2U744"/>
<reference evidence="1 2" key="1">
    <citation type="submission" date="2019-04" db="EMBL/GenBank/DDBJ databases">
        <authorList>
            <person name="Van Vliet M D."/>
        </authorList>
    </citation>
    <scope>NUCLEOTIDE SEQUENCE [LARGE SCALE GENOMIC DNA]</scope>
    <source>
        <strain evidence="1 2">F1</strain>
    </source>
</reference>
<protein>
    <submittedName>
        <fullName evidence="1">Uncharacterized protein</fullName>
    </submittedName>
</protein>
<gene>
    <name evidence="1" type="ORF">PDESU_04330</name>
</gene>
<sequence>MQEMIFGRRPSFDEIIEGLYLLEQEINAG</sequence>
<dbReference type="Proteomes" id="UP000366872">
    <property type="component" value="Unassembled WGS sequence"/>
</dbReference>